<feature type="domain" description="HAMP" evidence="17">
    <location>
        <begin position="189"/>
        <end position="241"/>
    </location>
</feature>
<feature type="transmembrane region" description="Helical" evidence="14">
    <location>
        <begin position="165"/>
        <end position="184"/>
    </location>
</feature>
<evidence type="ECO:0000256" key="2">
    <source>
        <dbReference type="ARBA" id="ARBA00004651"/>
    </source>
</evidence>
<keyword evidence="10" id="KW-0067">ATP-binding</keyword>
<dbReference type="PANTHER" id="PTHR45453">
    <property type="entry name" value="PHOSPHATE REGULON SENSOR PROTEIN PHOR"/>
    <property type="match status" value="1"/>
</dbReference>
<dbReference type="GO" id="GO:0005886">
    <property type="term" value="C:plasma membrane"/>
    <property type="evidence" value="ECO:0007669"/>
    <property type="project" value="UniProtKB-SubCell"/>
</dbReference>
<dbReference type="PROSITE" id="PS50112">
    <property type="entry name" value="PAS"/>
    <property type="match status" value="1"/>
</dbReference>
<dbReference type="Gene3D" id="1.10.287.130">
    <property type="match status" value="1"/>
</dbReference>
<dbReference type="SMART" id="SM00387">
    <property type="entry name" value="HATPase_c"/>
    <property type="match status" value="1"/>
</dbReference>
<protein>
    <recommendedName>
        <fullName evidence="3">histidine kinase</fullName>
        <ecNumber evidence="3">2.7.13.3</ecNumber>
    </recommendedName>
</protein>
<name>A0A3M8C1J0_9BACL</name>
<keyword evidence="4" id="KW-1003">Cell membrane</keyword>
<sequence length="595" mass="67451">MTRFRMKLTLTILGLISLVLLLMGVYFAKVLENSYLQSLHELLYRESRLLAQVVRFPEVFSQQGNLANQVEQIAPTEDVRVTVINNDGSVLYDSYSTARGMENHLDRPEFRMALLGETGMSRRFSETLGEDMMYVAVPVQQDGKTIGAVRSAMSMRDITDTIHNMWYSLLTGLLVTLVIGSVVVSRISFSIIRPIEEITRVARNITQRQFESRVRIKAKDEIGQLAGAINFMASSLEQQMYEISENQQRLSGVLNNMTSGVIFITEHRRIMLVNPAVEKLLGTPGHDVVGKLHIEAGKSFGLSQYIDRCLDKKEKFRQEVHIYYPQERILDVNFAPYINFKGESKGVVVVLHDITEIRRLEKMRSDFVANVSHELRTPITSIKGFTETLLDGAMQDEETCRNFLQIISDESERLYRMIRDILDLSKIEQRRIPLQKEQVHVQDVITSAVAIVNDTAQRKNLTITLPGTKPDIWLMTDRDCLQQIILNLLANAVAYTPENGSVTILTEVTHQQLRLQVIDTGIGIPESDLSRIFERFYRVDKARSRDSGGTGLGLAIVKHLVDNLNGQIFVDSVEGRGTTFTILLPGVEKFTERLQ</sequence>
<dbReference type="SUPFAM" id="SSF158472">
    <property type="entry name" value="HAMP domain-like"/>
    <property type="match status" value="1"/>
</dbReference>
<dbReference type="GO" id="GO:0016036">
    <property type="term" value="P:cellular response to phosphate starvation"/>
    <property type="evidence" value="ECO:0007669"/>
    <property type="project" value="TreeGrafter"/>
</dbReference>
<dbReference type="GO" id="GO:0004721">
    <property type="term" value="F:phosphoprotein phosphatase activity"/>
    <property type="evidence" value="ECO:0007669"/>
    <property type="project" value="TreeGrafter"/>
</dbReference>
<comment type="subcellular location">
    <subcellularLocation>
        <location evidence="2">Cell membrane</location>
        <topology evidence="2">Multi-pass membrane protein</topology>
    </subcellularLocation>
</comment>
<evidence type="ECO:0000256" key="4">
    <source>
        <dbReference type="ARBA" id="ARBA00022475"/>
    </source>
</evidence>
<dbReference type="InterPro" id="IPR000014">
    <property type="entry name" value="PAS"/>
</dbReference>
<evidence type="ECO:0000256" key="8">
    <source>
        <dbReference type="ARBA" id="ARBA00022741"/>
    </source>
</evidence>
<dbReference type="InterPro" id="IPR013767">
    <property type="entry name" value="PAS_fold"/>
</dbReference>
<dbReference type="InterPro" id="IPR003594">
    <property type="entry name" value="HATPase_dom"/>
</dbReference>
<reference evidence="18 19" key="1">
    <citation type="submission" date="2018-10" db="EMBL/GenBank/DDBJ databases">
        <title>Phylogenomics of Brevibacillus.</title>
        <authorList>
            <person name="Dunlap C."/>
        </authorList>
    </citation>
    <scope>NUCLEOTIDE SEQUENCE [LARGE SCALE GENOMIC DNA]</scope>
    <source>
        <strain evidence="18 19">JCM 12215</strain>
    </source>
</reference>
<dbReference type="PROSITE" id="PS50885">
    <property type="entry name" value="HAMP"/>
    <property type="match status" value="1"/>
</dbReference>
<dbReference type="NCBIfam" id="TIGR00229">
    <property type="entry name" value="sensory_box"/>
    <property type="match status" value="1"/>
</dbReference>
<dbReference type="PRINTS" id="PR00344">
    <property type="entry name" value="BCTRLSENSOR"/>
</dbReference>
<dbReference type="CDD" id="cd00130">
    <property type="entry name" value="PAS"/>
    <property type="match status" value="1"/>
</dbReference>
<dbReference type="CDD" id="cd16922">
    <property type="entry name" value="HATPase_EvgS-ArcB-TorS-like"/>
    <property type="match status" value="1"/>
</dbReference>
<dbReference type="RefSeq" id="WP_122910492.1">
    <property type="nucleotide sequence ID" value="NZ_CBCSBE010000015.1"/>
</dbReference>
<dbReference type="OrthoDB" id="9813151at2"/>
<keyword evidence="5" id="KW-0597">Phosphoprotein</keyword>
<feature type="domain" description="PAS" evidence="16">
    <location>
        <begin position="246"/>
        <end position="291"/>
    </location>
</feature>
<feature type="domain" description="Histidine kinase" evidence="15">
    <location>
        <begin position="370"/>
        <end position="588"/>
    </location>
</feature>
<evidence type="ECO:0000256" key="6">
    <source>
        <dbReference type="ARBA" id="ARBA00022679"/>
    </source>
</evidence>
<dbReference type="FunFam" id="3.30.565.10:FF:000006">
    <property type="entry name" value="Sensor histidine kinase WalK"/>
    <property type="match status" value="1"/>
</dbReference>
<evidence type="ECO:0000256" key="3">
    <source>
        <dbReference type="ARBA" id="ARBA00012438"/>
    </source>
</evidence>
<evidence type="ECO:0000256" key="10">
    <source>
        <dbReference type="ARBA" id="ARBA00022840"/>
    </source>
</evidence>
<dbReference type="GO" id="GO:0005524">
    <property type="term" value="F:ATP binding"/>
    <property type="evidence" value="ECO:0007669"/>
    <property type="project" value="UniProtKB-KW"/>
</dbReference>
<proteinExistence type="predicted"/>
<dbReference type="Pfam" id="PF00672">
    <property type="entry name" value="HAMP"/>
    <property type="match status" value="1"/>
</dbReference>
<evidence type="ECO:0000256" key="12">
    <source>
        <dbReference type="ARBA" id="ARBA00023012"/>
    </source>
</evidence>
<dbReference type="InterPro" id="IPR003660">
    <property type="entry name" value="HAMP_dom"/>
</dbReference>
<dbReference type="Pfam" id="PF00989">
    <property type="entry name" value="PAS"/>
    <property type="match status" value="1"/>
</dbReference>
<evidence type="ECO:0000259" key="17">
    <source>
        <dbReference type="PROSITE" id="PS50885"/>
    </source>
</evidence>
<dbReference type="SUPFAM" id="SSF55874">
    <property type="entry name" value="ATPase domain of HSP90 chaperone/DNA topoisomerase II/histidine kinase"/>
    <property type="match status" value="1"/>
</dbReference>
<dbReference type="Pfam" id="PF16736">
    <property type="entry name" value="sCache_like"/>
    <property type="match status" value="1"/>
</dbReference>
<dbReference type="InterPro" id="IPR004358">
    <property type="entry name" value="Sig_transdc_His_kin-like_C"/>
</dbReference>
<dbReference type="SMART" id="SM00304">
    <property type="entry name" value="HAMP"/>
    <property type="match status" value="1"/>
</dbReference>
<comment type="catalytic activity">
    <reaction evidence="1">
        <text>ATP + protein L-histidine = ADP + protein N-phospho-L-histidine.</text>
        <dbReference type="EC" id="2.7.13.3"/>
    </reaction>
</comment>
<evidence type="ECO:0000259" key="15">
    <source>
        <dbReference type="PROSITE" id="PS50109"/>
    </source>
</evidence>
<dbReference type="SMART" id="SM00091">
    <property type="entry name" value="PAS"/>
    <property type="match status" value="1"/>
</dbReference>
<dbReference type="FunFam" id="1.10.287.130:FF:000001">
    <property type="entry name" value="Two-component sensor histidine kinase"/>
    <property type="match status" value="1"/>
</dbReference>
<dbReference type="CDD" id="cd06225">
    <property type="entry name" value="HAMP"/>
    <property type="match status" value="1"/>
</dbReference>
<evidence type="ECO:0000256" key="13">
    <source>
        <dbReference type="ARBA" id="ARBA00023136"/>
    </source>
</evidence>
<evidence type="ECO:0000256" key="5">
    <source>
        <dbReference type="ARBA" id="ARBA00022553"/>
    </source>
</evidence>
<dbReference type="InterPro" id="IPR003661">
    <property type="entry name" value="HisK_dim/P_dom"/>
</dbReference>
<evidence type="ECO:0000256" key="7">
    <source>
        <dbReference type="ARBA" id="ARBA00022692"/>
    </source>
</evidence>
<dbReference type="Gene3D" id="6.10.340.10">
    <property type="match status" value="1"/>
</dbReference>
<evidence type="ECO:0000256" key="14">
    <source>
        <dbReference type="SAM" id="Phobius"/>
    </source>
</evidence>
<dbReference type="SUPFAM" id="SSF47384">
    <property type="entry name" value="Homodimeric domain of signal transducing histidine kinase"/>
    <property type="match status" value="1"/>
</dbReference>
<evidence type="ECO:0000256" key="9">
    <source>
        <dbReference type="ARBA" id="ARBA00022777"/>
    </source>
</evidence>
<dbReference type="InterPro" id="IPR005467">
    <property type="entry name" value="His_kinase_dom"/>
</dbReference>
<dbReference type="GO" id="GO:0006355">
    <property type="term" value="P:regulation of DNA-templated transcription"/>
    <property type="evidence" value="ECO:0007669"/>
    <property type="project" value="InterPro"/>
</dbReference>
<dbReference type="Proteomes" id="UP000282028">
    <property type="component" value="Unassembled WGS sequence"/>
</dbReference>
<dbReference type="Gene3D" id="3.30.565.10">
    <property type="entry name" value="Histidine kinase-like ATPase, C-terminal domain"/>
    <property type="match status" value="1"/>
</dbReference>
<evidence type="ECO:0000259" key="16">
    <source>
        <dbReference type="PROSITE" id="PS50112"/>
    </source>
</evidence>
<dbReference type="InterPro" id="IPR036097">
    <property type="entry name" value="HisK_dim/P_sf"/>
</dbReference>
<keyword evidence="8" id="KW-0547">Nucleotide-binding</keyword>
<dbReference type="EC" id="2.7.13.3" evidence="3"/>
<dbReference type="PROSITE" id="PS50109">
    <property type="entry name" value="HIS_KIN"/>
    <property type="match status" value="1"/>
</dbReference>
<dbReference type="GO" id="GO:0000155">
    <property type="term" value="F:phosphorelay sensor kinase activity"/>
    <property type="evidence" value="ECO:0007669"/>
    <property type="project" value="InterPro"/>
</dbReference>
<dbReference type="NCBIfam" id="NF046044">
    <property type="entry name" value="PnpS"/>
    <property type="match status" value="1"/>
</dbReference>
<dbReference type="SUPFAM" id="SSF55785">
    <property type="entry name" value="PYP-like sensor domain (PAS domain)"/>
    <property type="match status" value="1"/>
</dbReference>
<gene>
    <name evidence="18" type="ORF">EDM52_18810</name>
</gene>
<dbReference type="Pfam" id="PF00512">
    <property type="entry name" value="HisKA"/>
    <property type="match status" value="1"/>
</dbReference>
<dbReference type="InterPro" id="IPR035965">
    <property type="entry name" value="PAS-like_dom_sf"/>
</dbReference>
<dbReference type="CDD" id="cd00082">
    <property type="entry name" value="HisKA"/>
    <property type="match status" value="1"/>
</dbReference>
<dbReference type="InterPro" id="IPR031967">
    <property type="entry name" value="PhoR_single_Cache-like_dom"/>
</dbReference>
<keyword evidence="13 14" id="KW-0472">Membrane</keyword>
<comment type="caution">
    <text evidence="18">The sequence shown here is derived from an EMBL/GenBank/DDBJ whole genome shotgun (WGS) entry which is preliminary data.</text>
</comment>
<keyword evidence="6" id="KW-0808">Transferase</keyword>
<dbReference type="Gene3D" id="3.30.450.20">
    <property type="entry name" value="PAS domain"/>
    <property type="match status" value="2"/>
</dbReference>
<evidence type="ECO:0000256" key="11">
    <source>
        <dbReference type="ARBA" id="ARBA00022989"/>
    </source>
</evidence>
<dbReference type="SUPFAM" id="SSF103190">
    <property type="entry name" value="Sensory domain-like"/>
    <property type="match status" value="1"/>
</dbReference>
<organism evidence="18 19">
    <name type="scientific">Brevibacillus invocatus</name>
    <dbReference type="NCBI Taxonomy" id="173959"/>
    <lineage>
        <taxon>Bacteria</taxon>
        <taxon>Bacillati</taxon>
        <taxon>Bacillota</taxon>
        <taxon>Bacilli</taxon>
        <taxon>Bacillales</taxon>
        <taxon>Paenibacillaceae</taxon>
        <taxon>Brevibacillus</taxon>
    </lineage>
</organism>
<dbReference type="PANTHER" id="PTHR45453:SF1">
    <property type="entry name" value="PHOSPHATE REGULON SENSOR PROTEIN PHOR"/>
    <property type="match status" value="1"/>
</dbReference>
<evidence type="ECO:0000313" key="19">
    <source>
        <dbReference type="Proteomes" id="UP000282028"/>
    </source>
</evidence>
<dbReference type="SMART" id="SM00388">
    <property type="entry name" value="HisKA"/>
    <property type="match status" value="1"/>
</dbReference>
<keyword evidence="19" id="KW-1185">Reference proteome</keyword>
<dbReference type="Pfam" id="PF02518">
    <property type="entry name" value="HATPase_c"/>
    <property type="match status" value="1"/>
</dbReference>
<keyword evidence="12" id="KW-0902">Two-component regulatory system</keyword>
<dbReference type="InterPro" id="IPR050351">
    <property type="entry name" value="BphY/WalK/GraS-like"/>
</dbReference>
<keyword evidence="11 14" id="KW-1133">Transmembrane helix</keyword>
<dbReference type="EMBL" id="RHHR01000037">
    <property type="protein sequence ID" value="RNB69524.1"/>
    <property type="molecule type" value="Genomic_DNA"/>
</dbReference>
<keyword evidence="9" id="KW-0418">Kinase</keyword>
<accession>A0A3M8C1J0</accession>
<dbReference type="AlphaFoldDB" id="A0A3M8C1J0"/>
<evidence type="ECO:0000256" key="1">
    <source>
        <dbReference type="ARBA" id="ARBA00000085"/>
    </source>
</evidence>
<keyword evidence="7 14" id="KW-0812">Transmembrane</keyword>
<evidence type="ECO:0000313" key="18">
    <source>
        <dbReference type="EMBL" id="RNB69524.1"/>
    </source>
</evidence>
<dbReference type="InterPro" id="IPR036890">
    <property type="entry name" value="HATPase_C_sf"/>
</dbReference>
<dbReference type="InterPro" id="IPR029151">
    <property type="entry name" value="Sensor-like_sf"/>
</dbReference>